<evidence type="ECO:0000256" key="1">
    <source>
        <dbReference type="SAM" id="MobiDB-lite"/>
    </source>
</evidence>
<dbReference type="AlphaFoldDB" id="A0A0C9SUY6"/>
<gene>
    <name evidence="2" type="ORF">PLICRDRAFT_47522</name>
</gene>
<protein>
    <submittedName>
        <fullName evidence="2">Uncharacterized protein</fullName>
    </submittedName>
</protein>
<sequence>MLFLPSEVWLRARLLLHRLRLAMTESTPEHDIRLFEKEPKEWPLDVLSQYLLSYKDHSTYEITHLRQYKHNNPPVDHEFVLAFVSYKAPDGRSAKGALILERCTKPTAAQDPRTMSDSDLRTLSSASTHSLQTASHNSSISSSSAVPAYDKVTLAADHKVLLRGRKAQELREFQVDTRFAKESCMKLLEMAKLFAVRAVHARGARYVEGVRA</sequence>
<dbReference type="Proteomes" id="UP000053263">
    <property type="component" value="Unassembled WGS sequence"/>
</dbReference>
<dbReference type="EMBL" id="KN832772">
    <property type="protein sequence ID" value="KII82680.1"/>
    <property type="molecule type" value="Genomic_DNA"/>
</dbReference>
<name>A0A0C9SUY6_PLICR</name>
<dbReference type="HOGENOM" id="CLU_114218_0_0_1"/>
<evidence type="ECO:0000313" key="3">
    <source>
        <dbReference type="Proteomes" id="UP000053263"/>
    </source>
</evidence>
<keyword evidence="3" id="KW-1185">Reference proteome</keyword>
<feature type="region of interest" description="Disordered" evidence="1">
    <location>
        <begin position="108"/>
        <end position="143"/>
    </location>
</feature>
<proteinExistence type="predicted"/>
<feature type="compositionally biased region" description="Polar residues" evidence="1">
    <location>
        <begin position="121"/>
        <end position="134"/>
    </location>
</feature>
<evidence type="ECO:0000313" key="2">
    <source>
        <dbReference type="EMBL" id="KII82680.1"/>
    </source>
</evidence>
<organism evidence="2 3">
    <name type="scientific">Plicaturopsis crispa FD-325 SS-3</name>
    <dbReference type="NCBI Taxonomy" id="944288"/>
    <lineage>
        <taxon>Eukaryota</taxon>
        <taxon>Fungi</taxon>
        <taxon>Dikarya</taxon>
        <taxon>Basidiomycota</taxon>
        <taxon>Agaricomycotina</taxon>
        <taxon>Agaricomycetes</taxon>
        <taxon>Agaricomycetidae</taxon>
        <taxon>Amylocorticiales</taxon>
        <taxon>Amylocorticiaceae</taxon>
        <taxon>Plicatura</taxon>
        <taxon>Plicaturopsis crispa</taxon>
    </lineage>
</organism>
<reference evidence="2 3" key="1">
    <citation type="submission" date="2014-06" db="EMBL/GenBank/DDBJ databases">
        <title>Evolutionary Origins and Diversification of the Mycorrhizal Mutualists.</title>
        <authorList>
            <consortium name="DOE Joint Genome Institute"/>
            <consortium name="Mycorrhizal Genomics Consortium"/>
            <person name="Kohler A."/>
            <person name="Kuo A."/>
            <person name="Nagy L.G."/>
            <person name="Floudas D."/>
            <person name="Copeland A."/>
            <person name="Barry K.W."/>
            <person name="Cichocki N."/>
            <person name="Veneault-Fourrey C."/>
            <person name="LaButti K."/>
            <person name="Lindquist E.A."/>
            <person name="Lipzen A."/>
            <person name="Lundell T."/>
            <person name="Morin E."/>
            <person name="Murat C."/>
            <person name="Riley R."/>
            <person name="Ohm R."/>
            <person name="Sun H."/>
            <person name="Tunlid A."/>
            <person name="Henrissat B."/>
            <person name="Grigoriev I.V."/>
            <person name="Hibbett D.S."/>
            <person name="Martin F."/>
        </authorList>
    </citation>
    <scope>NUCLEOTIDE SEQUENCE [LARGE SCALE GENOMIC DNA]</scope>
    <source>
        <strain evidence="2 3">FD-325 SS-3</strain>
    </source>
</reference>
<accession>A0A0C9SUY6</accession>